<dbReference type="Pfam" id="PF14244">
    <property type="entry name" value="Retrotran_gag_3"/>
    <property type="match status" value="1"/>
</dbReference>
<dbReference type="GO" id="GO:0015074">
    <property type="term" value="P:DNA integration"/>
    <property type="evidence" value="ECO:0007669"/>
    <property type="project" value="InterPro"/>
</dbReference>
<comment type="caution">
    <text evidence="3">The sequence shown here is derived from an EMBL/GenBank/DDBJ whole genome shotgun (WGS) entry which is preliminary data.</text>
</comment>
<dbReference type="Pfam" id="PF00665">
    <property type="entry name" value="rve"/>
    <property type="match status" value="1"/>
</dbReference>
<organism evidence="3 4">
    <name type="scientific">Arabidopsis thaliana x Arabidopsis arenosa</name>
    <dbReference type="NCBI Taxonomy" id="1240361"/>
    <lineage>
        <taxon>Eukaryota</taxon>
        <taxon>Viridiplantae</taxon>
        <taxon>Streptophyta</taxon>
        <taxon>Embryophyta</taxon>
        <taxon>Tracheophyta</taxon>
        <taxon>Spermatophyta</taxon>
        <taxon>Magnoliopsida</taxon>
        <taxon>eudicotyledons</taxon>
        <taxon>Gunneridae</taxon>
        <taxon>Pentapetalae</taxon>
        <taxon>rosids</taxon>
        <taxon>malvids</taxon>
        <taxon>Brassicales</taxon>
        <taxon>Brassicaceae</taxon>
        <taxon>Camelineae</taxon>
        <taxon>Arabidopsis</taxon>
    </lineage>
</organism>
<dbReference type="InterPro" id="IPR025724">
    <property type="entry name" value="GAG-pre-integrase_dom"/>
</dbReference>
<dbReference type="InterPro" id="IPR054722">
    <property type="entry name" value="PolX-like_BBD"/>
</dbReference>
<dbReference type="Proteomes" id="UP000694240">
    <property type="component" value="Chromosome 12"/>
</dbReference>
<feature type="compositionally biased region" description="Polar residues" evidence="1">
    <location>
        <begin position="815"/>
        <end position="825"/>
    </location>
</feature>
<gene>
    <name evidence="3" type="ORF">ISN45_Aa07g034490</name>
</gene>
<dbReference type="PROSITE" id="PS50994">
    <property type="entry name" value="INTEGRASE"/>
    <property type="match status" value="1"/>
</dbReference>
<dbReference type="PANTHER" id="PTHR11439:SF462">
    <property type="match status" value="1"/>
</dbReference>
<keyword evidence="4" id="KW-1185">Reference proteome</keyword>
<dbReference type="InterPro" id="IPR001584">
    <property type="entry name" value="Integrase_cat-core"/>
</dbReference>
<dbReference type="InterPro" id="IPR013103">
    <property type="entry name" value="RVT_2"/>
</dbReference>
<dbReference type="Pfam" id="PF25597">
    <property type="entry name" value="SH3_retrovirus"/>
    <property type="match status" value="1"/>
</dbReference>
<evidence type="ECO:0000313" key="3">
    <source>
        <dbReference type="EMBL" id="KAG7543542.1"/>
    </source>
</evidence>
<evidence type="ECO:0000259" key="2">
    <source>
        <dbReference type="PROSITE" id="PS50994"/>
    </source>
</evidence>
<evidence type="ECO:0000313" key="4">
    <source>
        <dbReference type="Proteomes" id="UP000694240"/>
    </source>
</evidence>
<dbReference type="Pfam" id="PF22936">
    <property type="entry name" value="Pol_BBD"/>
    <property type="match status" value="1"/>
</dbReference>
<accession>A0A8T1Y8U6</accession>
<feature type="compositionally biased region" description="Low complexity" evidence="1">
    <location>
        <begin position="826"/>
        <end position="882"/>
    </location>
</feature>
<dbReference type="EMBL" id="JAEFBK010000012">
    <property type="protein sequence ID" value="KAG7543542.1"/>
    <property type="molecule type" value="Genomic_DNA"/>
</dbReference>
<dbReference type="Pfam" id="PF13976">
    <property type="entry name" value="gag_pre-integrs"/>
    <property type="match status" value="1"/>
</dbReference>
<dbReference type="Pfam" id="PF07727">
    <property type="entry name" value="RVT_2"/>
    <property type="match status" value="1"/>
</dbReference>
<dbReference type="InterPro" id="IPR057670">
    <property type="entry name" value="SH3_retrovirus"/>
</dbReference>
<dbReference type="InterPro" id="IPR029472">
    <property type="entry name" value="Copia-like_N"/>
</dbReference>
<sequence length="1463" mass="163899">MSAPPNSAETTTNATTVETRRTISPYDLNAADNPGAVISHPLLKGSNYDEWACGMKTALCSRKKFGFLDGSISRPEEGSADLEDWWTIQALLVSWIKMTIDPTLRTSISHRDVAKDLWDNLKKRFSVTNGPRIQQLKSELACCKQRGLAIEAYYGKLNRIWDNMAQYRPLRVCKCGKCECDLGTLQEQDREEVYNVVRQEEDLKTPVIQVEDSPQVLAHAVQTKSRFNTARIEAFENAVVCKHCQRPGHASNSCFAVVGYPEWWGDRPRSRVVTGRGRGAVSTGRGRNTNYANAVHIPAIPNQERANYVVTDKDRDGVSGLNDDQWQFLMKLLNNGGHGGASSSNEKLSGKFSSPSWILDTGASHHLTGNFEILTNVRNMDPVLVVLADGRERITCKEGTVVLGSNLILKSVFYVEEFQSDLVSVGQLMDENGCVVQMDYQFLVIQDRVSRTMIGAGKRDCGTFRFCRTELVASVTTQDAKAYELWHNRMGHPSARVVGSLPNVSVSFNSEISNKACDVCLRAKQTRSCFPISDNKTSSVFELIHVDLWGPYRTPSSSGARYFLTVVDDFSRSVWIYLQNDKTETSMNLKSLVSLAERQFGQQVKRVRSDNGTEFMSMSNYFRSQGIVHETSCVGTPQQNGRVERKHRHILNVARALRFQSNLPISFWGECILTAGYIINRTPSSVMNGATPYEKLHGTAPDYEHVKVFGSLCYAHNQGHRGDKFAPRSRKCVFVGYPYGKKAWRLYDLDTQEFFVSRDVVFCETDFPFAETAKSVSGKNQEHEEDELWKSILLGPTEEEFRGPMVSPIVLAGPTPTNSSPQEIVSSTTTDTSSSTRVPPQSDSDIPSSSSPSPTKSVTRSDSASSSSDTTPPSSPIPVDSIQTEQQPAVAPVRRGQRPRNPPVKMKDYKTYTAQTRLLGNSNSLYPIANYVTNTRFSATHRAFLVSITDAVEPKTYNQAIKSKVWTNAMGSEVGALEENNTWTIEDLPPGKKAIGSKWVYKIKYNSDGTIERYKARLVALGNSQVEGIDYGETFAPVARMQTVRMFLEVAAGNNWPVHQMDVHNAFLHGDLTEEVYMKPPPGYFTNDEKKVCRLHKSLYGLKQAPRCWFAKLTTALREYGFVQSLSDYSLFSFEKSGIRINILIYVDDMIVSSNSEEALGIFKGYLASCFKMKDLGPLKYFLGIEVSRSCKGFYLSQRKYALDIVEEAGLLGSKPATFPLEQNHKLALSTSPLLLDPEPYRRLIGKLIYLAATRPDLAYCVHILAQFMQSPREDHWQAALRVVRYLKGNPGQGILLQAKKNFQITGWCDSDWSSCPLTRRSTTGYFVQVGDSPVSWKTKKQDTVSMSSAEAEYRAMAFITKELLWLKRVLQDLGVSHDQPMRLCCDNKSAIYIATNPVFHERTKHIENDCHFVRDEIQKCIIAPAHVDSCSQLADIFTKPLGKQSFEDFRLKLGILNLHAPV</sequence>
<feature type="domain" description="Integrase catalytic" evidence="2">
    <location>
        <begin position="527"/>
        <end position="700"/>
    </location>
</feature>
<reference evidence="3 4" key="1">
    <citation type="submission" date="2020-12" db="EMBL/GenBank/DDBJ databases">
        <title>Concerted genomic and epigenomic changes stabilize Arabidopsis allopolyploids.</title>
        <authorList>
            <person name="Chen Z."/>
        </authorList>
    </citation>
    <scope>NUCLEOTIDE SEQUENCE [LARGE SCALE GENOMIC DNA]</scope>
    <source>
        <strain evidence="3">Allo738</strain>
        <tissue evidence="3">Leaf</tissue>
    </source>
</reference>
<name>A0A8T1Y8U6_9BRAS</name>
<dbReference type="CDD" id="cd09272">
    <property type="entry name" value="RNase_HI_RT_Ty1"/>
    <property type="match status" value="1"/>
</dbReference>
<protein>
    <submittedName>
        <fullName evidence="3">Integrase catalytic core</fullName>
    </submittedName>
</protein>
<dbReference type="PANTHER" id="PTHR11439">
    <property type="entry name" value="GAG-POL-RELATED RETROTRANSPOSON"/>
    <property type="match status" value="1"/>
</dbReference>
<evidence type="ECO:0000256" key="1">
    <source>
        <dbReference type="SAM" id="MobiDB-lite"/>
    </source>
</evidence>
<proteinExistence type="predicted"/>
<feature type="region of interest" description="Disordered" evidence="1">
    <location>
        <begin position="807"/>
        <end position="905"/>
    </location>
</feature>